<evidence type="ECO:0000259" key="1">
    <source>
        <dbReference type="Pfam" id="PF13546"/>
    </source>
</evidence>
<comment type="caution">
    <text evidence="2">The sequence shown here is derived from an EMBL/GenBank/DDBJ whole genome shotgun (WGS) entry which is preliminary data.</text>
</comment>
<feature type="domain" description="Transposase IS701-like DDE" evidence="1">
    <location>
        <begin position="24"/>
        <end position="254"/>
    </location>
</feature>
<reference evidence="3" key="1">
    <citation type="journal article" date="2019" name="Int. J. Syst. Evol. Microbiol.">
        <title>The Global Catalogue of Microorganisms (GCM) 10K type strain sequencing project: providing services to taxonomists for standard genome sequencing and annotation.</title>
        <authorList>
            <consortium name="The Broad Institute Genomics Platform"/>
            <consortium name="The Broad Institute Genome Sequencing Center for Infectious Disease"/>
            <person name="Wu L."/>
            <person name="Ma J."/>
        </authorList>
    </citation>
    <scope>NUCLEOTIDE SEQUENCE [LARGE SCALE GENOMIC DNA]</scope>
    <source>
        <strain evidence="3">CGMCC 1.15180</strain>
    </source>
</reference>
<name>A0ABW1MYP1_9ACTN</name>
<dbReference type="RefSeq" id="WP_051861346.1">
    <property type="nucleotide sequence ID" value="NZ_JBHSPX010000015.1"/>
</dbReference>
<dbReference type="InterPro" id="IPR039365">
    <property type="entry name" value="IS701-like"/>
</dbReference>
<sequence length="377" mass="41346">MTELHGSGPVRPVPHHPADDLARHLFQDLPRADQRRWATAYLRGLCSTPGKKSVRNMAWTVSTSDTAWQSLHQIVNASTWRWEPVRRRLADWCARRLPPRALIPAPVLIPKRGQHSVGVHRRFDPTSGRTVGCQWAFGLFLATEYGTTPLDWRLHLPGRWSEDARLRARVCVPESARARAPHDLTLDLLGLPVAHEVPVLATAAHHTGVQPLLTALTARGHGFALRVPSTTPVAIGLLRPTRHVRGPQPTGALPARQLLQRLGRAATTPLGPAAAHLRLAPALVHVPGSPRPLQPVVTWPADGGPRHIWLTDLPTARLAALADLLTVPLAPAPDTLLDHGLHDFEGRSYPGWHRHMTLVSAAHAHHVRMAAAWQQAA</sequence>
<gene>
    <name evidence="2" type="ORF">ACFP4F_35860</name>
</gene>
<dbReference type="Proteomes" id="UP001596139">
    <property type="component" value="Unassembled WGS sequence"/>
</dbReference>
<keyword evidence="3" id="KW-1185">Reference proteome</keyword>
<dbReference type="EMBL" id="JBHSPX010000015">
    <property type="protein sequence ID" value="MFC6067897.1"/>
    <property type="molecule type" value="Genomic_DNA"/>
</dbReference>
<dbReference type="PANTHER" id="PTHR33627">
    <property type="entry name" value="TRANSPOSASE"/>
    <property type="match status" value="1"/>
</dbReference>
<protein>
    <submittedName>
        <fullName evidence="2">IS701 family transposase</fullName>
    </submittedName>
</protein>
<accession>A0ABW1MYP1</accession>
<dbReference type="PANTHER" id="PTHR33627:SF1">
    <property type="entry name" value="TRANSPOSASE"/>
    <property type="match status" value="1"/>
</dbReference>
<proteinExistence type="predicted"/>
<dbReference type="Pfam" id="PF13546">
    <property type="entry name" value="DDE_5"/>
    <property type="match status" value="1"/>
</dbReference>
<organism evidence="2 3">
    <name type="scientific">Streptomyces ochraceiscleroticus</name>
    <dbReference type="NCBI Taxonomy" id="47761"/>
    <lineage>
        <taxon>Bacteria</taxon>
        <taxon>Bacillati</taxon>
        <taxon>Actinomycetota</taxon>
        <taxon>Actinomycetes</taxon>
        <taxon>Kitasatosporales</taxon>
        <taxon>Streptomycetaceae</taxon>
        <taxon>Streptomyces</taxon>
    </lineage>
</organism>
<evidence type="ECO:0000313" key="3">
    <source>
        <dbReference type="Proteomes" id="UP001596139"/>
    </source>
</evidence>
<evidence type="ECO:0000313" key="2">
    <source>
        <dbReference type="EMBL" id="MFC6067897.1"/>
    </source>
</evidence>
<dbReference type="InterPro" id="IPR038721">
    <property type="entry name" value="IS701-like_DDE_dom"/>
</dbReference>